<proteinExistence type="inferred from homology"/>
<gene>
    <name evidence="3" type="ORF">NFRAN_0044</name>
</gene>
<protein>
    <submittedName>
        <fullName evidence="3">Universal stress protein UspE</fullName>
    </submittedName>
</protein>
<evidence type="ECO:0000256" key="1">
    <source>
        <dbReference type="ARBA" id="ARBA00008791"/>
    </source>
</evidence>
<dbReference type="CDD" id="cd00293">
    <property type="entry name" value="USP-like"/>
    <property type="match status" value="1"/>
</dbReference>
<dbReference type="PANTHER" id="PTHR46268:SF6">
    <property type="entry name" value="UNIVERSAL STRESS PROTEIN UP12"/>
    <property type="match status" value="1"/>
</dbReference>
<organism evidence="3 4">
    <name type="scientific">Candidatus Nitrosocosmicus franklandianus</name>
    <dbReference type="NCBI Taxonomy" id="1798806"/>
    <lineage>
        <taxon>Archaea</taxon>
        <taxon>Nitrososphaerota</taxon>
        <taxon>Nitrososphaeria</taxon>
        <taxon>Nitrososphaerales</taxon>
        <taxon>Nitrososphaeraceae</taxon>
        <taxon>Candidatus Nitrosocosmicus</taxon>
    </lineage>
</organism>
<accession>A0A484I9J2</accession>
<dbReference type="InterPro" id="IPR014729">
    <property type="entry name" value="Rossmann-like_a/b/a_fold"/>
</dbReference>
<dbReference type="InterPro" id="IPR006015">
    <property type="entry name" value="Universal_stress_UspA"/>
</dbReference>
<dbReference type="Gene3D" id="3.40.50.620">
    <property type="entry name" value="HUPs"/>
    <property type="match status" value="1"/>
</dbReference>
<dbReference type="InterPro" id="IPR006016">
    <property type="entry name" value="UspA"/>
</dbReference>
<name>A0A484I9J2_9ARCH</name>
<reference evidence="3 4" key="1">
    <citation type="submission" date="2019-02" db="EMBL/GenBank/DDBJ databases">
        <authorList>
            <person name="Lehtovirta-Morley E L."/>
        </authorList>
    </citation>
    <scope>NUCLEOTIDE SEQUENCE [LARGE SCALE GENOMIC DNA]</scope>
    <source>
        <strain evidence="3">NFRAN1</strain>
    </source>
</reference>
<dbReference type="PRINTS" id="PR01438">
    <property type="entry name" value="UNVRSLSTRESS"/>
</dbReference>
<dbReference type="AlphaFoldDB" id="A0A484I9J2"/>
<evidence type="ECO:0000313" key="4">
    <source>
        <dbReference type="Proteomes" id="UP000294299"/>
    </source>
</evidence>
<dbReference type="KEGG" id="nfn:NFRAN_0044"/>
<dbReference type="SUPFAM" id="SSF52402">
    <property type="entry name" value="Adenine nucleotide alpha hydrolases-like"/>
    <property type="match status" value="1"/>
</dbReference>
<sequence length="155" mass="17588">MPFKRILVPFDTSELSVKALEKAMELSAENQTQIFILHVINEIPIPIRYSKIESKNNEVTITPLAKKIHEEIKNEMILILEDVKNKYATNYISISTEIKIGDPVEMIVDFAKQNNIELIVMGSIGHKGITGMFKRLGSVARRIVEEVEIAVLIVR</sequence>
<evidence type="ECO:0000313" key="3">
    <source>
        <dbReference type="EMBL" id="VFJ12365.1"/>
    </source>
</evidence>
<evidence type="ECO:0000259" key="2">
    <source>
        <dbReference type="Pfam" id="PF00582"/>
    </source>
</evidence>
<feature type="domain" description="UspA" evidence="2">
    <location>
        <begin position="3"/>
        <end position="155"/>
    </location>
</feature>
<dbReference type="EMBL" id="LR216287">
    <property type="protein sequence ID" value="VFJ12365.1"/>
    <property type="molecule type" value="Genomic_DNA"/>
</dbReference>
<keyword evidence="4" id="KW-1185">Reference proteome</keyword>
<dbReference type="RefSeq" id="WP_134482525.1">
    <property type="nucleotide sequence ID" value="NZ_LR216287.1"/>
</dbReference>
<dbReference type="OrthoDB" id="105697at2157"/>
<dbReference type="Proteomes" id="UP000294299">
    <property type="component" value="Chromosome NFRAN"/>
</dbReference>
<dbReference type="GeneID" id="39419651"/>
<dbReference type="PANTHER" id="PTHR46268">
    <property type="entry name" value="STRESS RESPONSE PROTEIN NHAX"/>
    <property type="match status" value="1"/>
</dbReference>
<dbReference type="Pfam" id="PF00582">
    <property type="entry name" value="Usp"/>
    <property type="match status" value="1"/>
</dbReference>
<comment type="similarity">
    <text evidence="1">Belongs to the universal stress protein A family.</text>
</comment>